<evidence type="ECO:0000313" key="3">
    <source>
        <dbReference type="EMBL" id="PLS31775.1"/>
    </source>
</evidence>
<keyword evidence="2" id="KW-1133">Transmembrane helix</keyword>
<feature type="compositionally biased region" description="Low complexity" evidence="1">
    <location>
        <begin position="116"/>
        <end position="135"/>
    </location>
</feature>
<feature type="region of interest" description="Disordered" evidence="1">
    <location>
        <begin position="22"/>
        <end position="44"/>
    </location>
</feature>
<evidence type="ECO:0000313" key="4">
    <source>
        <dbReference type="Proteomes" id="UP000235050"/>
    </source>
</evidence>
<sequence>MNQNNDTIRATADDFTDTVALQQGDADEQHHVDGPVRADEPIRGNDDDTVAFPEIAAHKALAAAPTQTLNPERIKAQNAQTETMTPLTDTTAMPVGANGADSVPTTVIPTAGESGPTATADTAAEPTVTEPTVSEPTVAIPAAETPLPKPLTLADLTANGRPGNTEPAAQPTVQPMTGKPAGALAGTESHTADANGGGNTGVSAGNTDGPVLGTPISDGSAPADARQQEAWQQQQAAAQEYADEAKRNSYPGSGTTYQQMAGTSYANYPGWHQYAPVRPAIEYKTGPSAPTIVWGVIIAMVAVGGLAGSWMFGFSPTSWSVLLILVLVVLGMVLVIGGMVAAFRRPGRQSRDKTTATKTTGVKHAGVKHAEPKQSESGQSESGNGGKTK</sequence>
<feature type="region of interest" description="Disordered" evidence="1">
    <location>
        <begin position="156"/>
        <end position="200"/>
    </location>
</feature>
<reference evidence="3 4" key="1">
    <citation type="submission" date="2017-07" db="EMBL/GenBank/DDBJ databases">
        <title>Bifidobacterium novel species.</title>
        <authorList>
            <person name="Lugli G.A."/>
            <person name="Milani C."/>
            <person name="Duranti S."/>
            <person name="Mangifesta M."/>
        </authorList>
    </citation>
    <scope>NUCLEOTIDE SEQUENCE [LARGE SCALE GENOMIC DNA]</scope>
    <source>
        <strain evidence="4">Uis1B</strain>
    </source>
</reference>
<dbReference type="EMBL" id="NMWU01000005">
    <property type="protein sequence ID" value="PLS31775.1"/>
    <property type="molecule type" value="Genomic_DNA"/>
</dbReference>
<evidence type="ECO:0000256" key="1">
    <source>
        <dbReference type="SAM" id="MobiDB-lite"/>
    </source>
</evidence>
<keyword evidence="4" id="KW-1185">Reference proteome</keyword>
<organism evidence="3 4">
    <name type="scientific">Bifidobacterium margollesii</name>
    <dbReference type="NCBI Taxonomy" id="2020964"/>
    <lineage>
        <taxon>Bacteria</taxon>
        <taxon>Bacillati</taxon>
        <taxon>Actinomycetota</taxon>
        <taxon>Actinomycetes</taxon>
        <taxon>Bifidobacteriales</taxon>
        <taxon>Bifidobacteriaceae</taxon>
        <taxon>Bifidobacterium</taxon>
    </lineage>
</organism>
<accession>A0A2N5JC40</accession>
<keyword evidence="2" id="KW-0812">Transmembrane</keyword>
<keyword evidence="2" id="KW-0472">Membrane</keyword>
<feature type="transmembrane region" description="Helical" evidence="2">
    <location>
        <begin position="319"/>
        <end position="343"/>
    </location>
</feature>
<gene>
    <name evidence="3" type="ORF">Uis1B_0313</name>
</gene>
<feature type="region of interest" description="Disordered" evidence="1">
    <location>
        <begin position="111"/>
        <end position="135"/>
    </location>
</feature>
<dbReference type="RefSeq" id="WP_101614911.1">
    <property type="nucleotide sequence ID" value="NZ_NMWU01000005.1"/>
</dbReference>
<feature type="transmembrane region" description="Helical" evidence="2">
    <location>
        <begin position="292"/>
        <end position="313"/>
    </location>
</feature>
<feature type="region of interest" description="Disordered" evidence="1">
    <location>
        <begin position="346"/>
        <end position="389"/>
    </location>
</feature>
<name>A0A2N5JC40_9BIFI</name>
<dbReference type="Proteomes" id="UP000235050">
    <property type="component" value="Unassembled WGS sequence"/>
</dbReference>
<evidence type="ECO:0000256" key="2">
    <source>
        <dbReference type="SAM" id="Phobius"/>
    </source>
</evidence>
<protein>
    <submittedName>
        <fullName evidence="3">WAS/WASL-interacting protein family member 1</fullName>
    </submittedName>
</protein>
<feature type="compositionally biased region" description="Basic and acidic residues" evidence="1">
    <location>
        <begin position="27"/>
        <end position="44"/>
    </location>
</feature>
<comment type="caution">
    <text evidence="3">The sequence shown here is derived from an EMBL/GenBank/DDBJ whole genome shotgun (WGS) entry which is preliminary data.</text>
</comment>
<proteinExistence type="predicted"/>
<dbReference type="AlphaFoldDB" id="A0A2N5JC40"/>